<keyword evidence="2" id="KW-1185">Reference proteome</keyword>
<dbReference type="Proteomes" id="UP001652338">
    <property type="component" value="Unassembled WGS sequence"/>
</dbReference>
<sequence length="574" mass="63784">MNRKKAVERNCRLWMILAMLVTLLMAVAVPKHIVQAENRQNIICKEINKSVSKEFDGTFKEQTCTVVLKNATSYRMRMDITINVQRTNIIQADQKLEQFLCKNAGTGLLTTLNGYVIMESGENAQMLFQFNSVYTGTSKITVKPSLATVAENGGSSFQAAKSVGVSAEETGIICSGNNIFQNGRYFTFYTPNRRLQNLMLTAENGKKVMAYLYSGNDSGMKNALLKVESGGQESYGSVWLEPGTYVLAIGAKGNGQYASYRYRMTGRDYIRATGVSLTCTESDLTIDEGTRYTPRTFTFVASTIPANSDDKLNQIESSGKISCQTEGSVYGENTKSFTVTFDASGYRGYQAGSATIKVTSTNGLTSAGLSVFAKAGTPSVPYYKVYPTQVVFSVLANGSHGSSDVAVYQKSGSSWKRLGKNQKGETVANKLKANTNYQFKFVESAQKADGTWVEGTPLYKTIRTQRKEKPAIRSVKVSKVKVRYKWKYLTYVGWRKWWYTDFRVTVTLKKKLPAGQKLYINGRQASGKGKKYSMYFSLNGKKKGKSYTLSIQPYGRKGDAEMFGTSMKKKIRIR</sequence>
<comment type="caution">
    <text evidence="1">The sequence shown here is derived from an EMBL/GenBank/DDBJ whole genome shotgun (WGS) entry which is preliminary data.</text>
</comment>
<dbReference type="EMBL" id="JAOQKE010000003">
    <property type="protein sequence ID" value="MCU6724556.1"/>
    <property type="molecule type" value="Genomic_DNA"/>
</dbReference>
<accession>A0ABT2SJ55</accession>
<proteinExistence type="predicted"/>
<organism evidence="1 2">
    <name type="scientific">Muricoprocola aceti</name>
    <dbReference type="NCBI Taxonomy" id="2981772"/>
    <lineage>
        <taxon>Bacteria</taxon>
        <taxon>Bacillati</taxon>
        <taxon>Bacillota</taxon>
        <taxon>Clostridia</taxon>
        <taxon>Lachnospirales</taxon>
        <taxon>Lachnospiraceae</taxon>
        <taxon>Muricoprocola</taxon>
    </lineage>
</organism>
<protein>
    <submittedName>
        <fullName evidence="1">Uncharacterized protein</fullName>
    </submittedName>
</protein>
<name>A0ABT2SJ55_9FIRM</name>
<gene>
    <name evidence="1" type="ORF">OCV47_04135</name>
</gene>
<evidence type="ECO:0000313" key="2">
    <source>
        <dbReference type="Proteomes" id="UP001652338"/>
    </source>
</evidence>
<reference evidence="1 2" key="1">
    <citation type="journal article" date="2021" name="ISME Commun">
        <title>Automated analysis of genomic sequences facilitates high-throughput and comprehensive description of bacteria.</title>
        <authorList>
            <person name="Hitch T.C.A."/>
        </authorList>
    </citation>
    <scope>NUCLEOTIDE SEQUENCE [LARGE SCALE GENOMIC DNA]</scope>
    <source>
        <strain evidence="1 2">Sanger_29</strain>
    </source>
</reference>
<evidence type="ECO:0000313" key="1">
    <source>
        <dbReference type="EMBL" id="MCU6724556.1"/>
    </source>
</evidence>
<dbReference type="RefSeq" id="WP_262653988.1">
    <property type="nucleotide sequence ID" value="NZ_JAOQKE010000003.1"/>
</dbReference>